<evidence type="ECO:0000313" key="1">
    <source>
        <dbReference type="EMBL" id="CAG9950921.1"/>
    </source>
</evidence>
<dbReference type="EMBL" id="CADEHS020000210">
    <property type="protein sequence ID" value="CAG9950921.1"/>
    <property type="molecule type" value="Genomic_DNA"/>
</dbReference>
<gene>
    <name evidence="1" type="ORF">CRV2_00019156</name>
</gene>
<reference evidence="1" key="1">
    <citation type="submission" date="2020-04" db="EMBL/GenBank/DDBJ databases">
        <authorList>
            <person name="Broberg M."/>
        </authorList>
    </citation>
    <scope>NUCLEOTIDE SEQUENCE</scope>
</reference>
<reference evidence="1" key="2">
    <citation type="submission" date="2021-10" db="EMBL/GenBank/DDBJ databases">
        <authorList>
            <person name="Piombo E."/>
        </authorList>
    </citation>
    <scope>NUCLEOTIDE SEQUENCE</scope>
</reference>
<name>A0ACA9UC64_BIOOC</name>
<dbReference type="Proteomes" id="UP000836387">
    <property type="component" value="Unassembled WGS sequence"/>
</dbReference>
<protein>
    <submittedName>
        <fullName evidence="1">Uncharacterized protein</fullName>
    </submittedName>
</protein>
<keyword evidence="2" id="KW-1185">Reference proteome</keyword>
<evidence type="ECO:0000313" key="2">
    <source>
        <dbReference type="Proteomes" id="UP000836387"/>
    </source>
</evidence>
<comment type="caution">
    <text evidence="1">The sequence shown here is derived from an EMBL/GenBank/DDBJ whole genome shotgun (WGS) entry which is preliminary data.</text>
</comment>
<organism evidence="1 2">
    <name type="scientific">Clonostachys rosea f. rosea IK726</name>
    <dbReference type="NCBI Taxonomy" id="1349383"/>
    <lineage>
        <taxon>Eukaryota</taxon>
        <taxon>Fungi</taxon>
        <taxon>Dikarya</taxon>
        <taxon>Ascomycota</taxon>
        <taxon>Pezizomycotina</taxon>
        <taxon>Sordariomycetes</taxon>
        <taxon>Hypocreomycetidae</taxon>
        <taxon>Hypocreales</taxon>
        <taxon>Bionectriaceae</taxon>
        <taxon>Clonostachys</taxon>
    </lineage>
</organism>
<accession>A0ACA9UC64</accession>
<proteinExistence type="predicted"/>
<sequence length="416" mass="46730">MAGATRIAELANTIATQTKVVDDYLQSHNFSTPSFGSDGPKTLPIPASETEITRARYQVITCTEELNELMKGPTEVLWTRFHSSMADLLEIHFVQRFGIAKILPKDGSMSYDDLAKVTGLDRIDIERVLKRATLSHIFQERNGEIIHTIASRVLKEDQSMADIAELFTEEAWPCFAKTVEALDRFKGRQHIPQETGFSLANNTPMGMYDFLLENPVRMERFAKAMSGFAANEDFSLLLTGFDWTKVSTVVDVGGAHGPASIELARAFPKLKCVVQDFEDVVAEGRLKVPTDVQNRIIFEAHDMFKTQKATGADVFLFRAIFHNWSDIRCIEILRAHIGALKTGAHILINDVVSLAPEVTPPWADKKTRTMDLTMLAFFGSRERTSMDWIDLIKEASPRFQINIIGPPSHLIEITWI</sequence>